<dbReference type="STRING" id="498292.SAMN05660845_1658"/>
<feature type="transmembrane region" description="Helical" evidence="1">
    <location>
        <begin position="32"/>
        <end position="51"/>
    </location>
</feature>
<protein>
    <submittedName>
        <fullName evidence="2">Uncharacterized protein</fullName>
    </submittedName>
</protein>
<proteinExistence type="predicted"/>
<keyword evidence="1" id="KW-1133">Transmembrane helix</keyword>
<accession>A0A1I0YCL1</accession>
<dbReference type="OrthoDB" id="1494154at2"/>
<dbReference type="Proteomes" id="UP000199604">
    <property type="component" value="Unassembled WGS sequence"/>
</dbReference>
<organism evidence="2 3">
    <name type="scientific">Flavobacterium swingsii</name>
    <dbReference type="NCBI Taxonomy" id="498292"/>
    <lineage>
        <taxon>Bacteria</taxon>
        <taxon>Pseudomonadati</taxon>
        <taxon>Bacteroidota</taxon>
        <taxon>Flavobacteriia</taxon>
        <taxon>Flavobacteriales</taxon>
        <taxon>Flavobacteriaceae</taxon>
        <taxon>Flavobacterium</taxon>
    </lineage>
</organism>
<dbReference type="RefSeq" id="WP_091476039.1">
    <property type="nucleotide sequence ID" value="NZ_FOJT01000004.1"/>
</dbReference>
<keyword evidence="3" id="KW-1185">Reference proteome</keyword>
<sequence length="228" mass="27097">MKKSELKEEIIISFYFNIPISVITYLTTKNLLISLIAFCLITFFVISFGLLTKKLGYKRHCEIIESESFKKLISLGFKVEKVNKYRGITGNYKGFIFDIYYDWLTYVDRNRSSALIFNVYFERIETEQNIINHKKLTELNTKYANSKWSLLPCKYLIIWRNGNIIMKTPIIINKLTSDFIIKKMNVAIEILKTENLQPVNELKISEWRKEDEYVNTPEILVYRKENIR</sequence>
<dbReference type="EMBL" id="FOJT01000004">
    <property type="protein sequence ID" value="SFB11001.1"/>
    <property type="molecule type" value="Genomic_DNA"/>
</dbReference>
<evidence type="ECO:0000313" key="3">
    <source>
        <dbReference type="Proteomes" id="UP000199604"/>
    </source>
</evidence>
<dbReference type="AlphaFoldDB" id="A0A1I0YCL1"/>
<gene>
    <name evidence="2" type="ORF">SAMN05660845_1658</name>
</gene>
<evidence type="ECO:0000256" key="1">
    <source>
        <dbReference type="SAM" id="Phobius"/>
    </source>
</evidence>
<evidence type="ECO:0000313" key="2">
    <source>
        <dbReference type="EMBL" id="SFB11001.1"/>
    </source>
</evidence>
<reference evidence="3" key="1">
    <citation type="submission" date="2016-10" db="EMBL/GenBank/DDBJ databases">
        <authorList>
            <person name="Varghese N."/>
            <person name="Submissions S."/>
        </authorList>
    </citation>
    <scope>NUCLEOTIDE SEQUENCE [LARGE SCALE GENOMIC DNA]</scope>
    <source>
        <strain evidence="3">DSM 21789</strain>
    </source>
</reference>
<feature type="transmembrane region" description="Helical" evidence="1">
    <location>
        <begin position="9"/>
        <end position="26"/>
    </location>
</feature>
<name>A0A1I0YCL1_9FLAO</name>
<keyword evidence="1" id="KW-0812">Transmembrane</keyword>
<keyword evidence="1" id="KW-0472">Membrane</keyword>